<accession>A0A3Q0KUC6</accession>
<dbReference type="AlphaFoldDB" id="A0A3Q0KUC6"/>
<feature type="transmembrane region" description="Helical" evidence="7">
    <location>
        <begin position="624"/>
        <end position="648"/>
    </location>
</feature>
<name>A0A3Q0KUC6_SCHMA</name>
<evidence type="ECO:0000256" key="8">
    <source>
        <dbReference type="SAM" id="SignalP"/>
    </source>
</evidence>
<dbReference type="InParanoid" id="A0A3Q0KUC6"/>
<reference evidence="11" key="2">
    <citation type="submission" date="2018-12" db="UniProtKB">
        <authorList>
            <consortium name="WormBaseParasite"/>
        </authorList>
    </citation>
    <scope>IDENTIFICATION</scope>
    <source>
        <strain evidence="11">Puerto Rican</strain>
    </source>
</reference>
<dbReference type="Proteomes" id="UP000008854">
    <property type="component" value="Unassembled WGS sequence"/>
</dbReference>
<dbReference type="SUPFAM" id="SSF69318">
    <property type="entry name" value="Integrin alpha N-terminal domain"/>
    <property type="match status" value="1"/>
</dbReference>
<reference evidence="10" key="1">
    <citation type="journal article" date="2012" name="PLoS Negl. Trop. Dis.">
        <title>A systematically improved high quality genome and transcriptome of the human blood fluke Schistosoma mansoni.</title>
        <authorList>
            <person name="Protasio A.V."/>
            <person name="Tsai I.J."/>
            <person name="Babbage A."/>
            <person name="Nichol S."/>
            <person name="Hunt M."/>
            <person name="Aslett M.A."/>
            <person name="De Silva N."/>
            <person name="Velarde G.S."/>
            <person name="Anderson T.J."/>
            <person name="Clark R.C."/>
            <person name="Davidson C."/>
            <person name="Dillon G.P."/>
            <person name="Holroyd N.E."/>
            <person name="LoVerde P.T."/>
            <person name="Lloyd C."/>
            <person name="McQuillan J."/>
            <person name="Oliveira G."/>
            <person name="Otto T.D."/>
            <person name="Parker-Manuel S.J."/>
            <person name="Quail M.A."/>
            <person name="Wilson R.A."/>
            <person name="Zerlotini A."/>
            <person name="Dunne D.W."/>
            <person name="Berriman M."/>
        </authorList>
    </citation>
    <scope>NUCLEOTIDE SEQUENCE [LARGE SCALE GENOMIC DNA]</scope>
    <source>
        <strain evidence="10">Puerto Rican</strain>
    </source>
</reference>
<evidence type="ECO:0000256" key="1">
    <source>
        <dbReference type="ARBA" id="ARBA00004479"/>
    </source>
</evidence>
<feature type="domain" description="T-cell immunomodulatory protein TIP C2" evidence="9">
    <location>
        <begin position="516"/>
        <end position="615"/>
    </location>
</feature>
<keyword evidence="6" id="KW-0325">Glycoprotein</keyword>
<dbReference type="WBParaSite" id="Smp_194920.1">
    <property type="protein sequence ID" value="Smp_194920.1"/>
    <property type="gene ID" value="Smp_194920"/>
</dbReference>
<comment type="subcellular location">
    <subcellularLocation>
        <location evidence="1">Membrane</location>
        <topology evidence="1">Single-pass type I membrane protein</topology>
    </subcellularLocation>
</comment>
<keyword evidence="8" id="KW-0732">Signal</keyword>
<evidence type="ECO:0000256" key="6">
    <source>
        <dbReference type="ARBA" id="ARBA00023180"/>
    </source>
</evidence>
<dbReference type="PANTHER" id="PTHR13412:SF0">
    <property type="entry name" value="T-CELL IMMUNOMODULATORY PROTEIN"/>
    <property type="match status" value="1"/>
</dbReference>
<keyword evidence="5 7" id="KW-0472">Membrane</keyword>
<evidence type="ECO:0000256" key="4">
    <source>
        <dbReference type="ARBA" id="ARBA00022989"/>
    </source>
</evidence>
<proteinExistence type="inferred from homology"/>
<dbReference type="PANTHER" id="PTHR13412">
    <property type="entry name" value="T-CELL IMMUNOMODULATORY PROTEIN HOMOLOG"/>
    <property type="match status" value="1"/>
</dbReference>
<dbReference type="GO" id="GO:0005886">
    <property type="term" value="C:plasma membrane"/>
    <property type="evidence" value="ECO:0007669"/>
    <property type="project" value="TreeGrafter"/>
</dbReference>
<comment type="similarity">
    <text evidence="2">Belongs to the TIP family.</text>
</comment>
<dbReference type="InterPro" id="IPR028994">
    <property type="entry name" value="Integrin_alpha_N"/>
</dbReference>
<dbReference type="Pfam" id="PF23122">
    <property type="entry name" value="C2_ITFG1"/>
    <property type="match status" value="1"/>
</dbReference>
<keyword evidence="4 7" id="KW-1133">Transmembrane helix</keyword>
<evidence type="ECO:0000256" key="2">
    <source>
        <dbReference type="ARBA" id="ARBA00006496"/>
    </source>
</evidence>
<keyword evidence="10" id="KW-1185">Reference proteome</keyword>
<organism evidence="10 11">
    <name type="scientific">Schistosoma mansoni</name>
    <name type="common">Blood fluke</name>
    <dbReference type="NCBI Taxonomy" id="6183"/>
    <lineage>
        <taxon>Eukaryota</taxon>
        <taxon>Metazoa</taxon>
        <taxon>Spiralia</taxon>
        <taxon>Lophotrochozoa</taxon>
        <taxon>Platyhelminthes</taxon>
        <taxon>Trematoda</taxon>
        <taxon>Digenea</taxon>
        <taxon>Strigeidida</taxon>
        <taxon>Schistosomatoidea</taxon>
        <taxon>Schistosomatidae</taxon>
        <taxon>Schistosoma</taxon>
    </lineage>
</organism>
<keyword evidence="3 7" id="KW-0812">Transmembrane</keyword>
<evidence type="ECO:0000256" key="3">
    <source>
        <dbReference type="ARBA" id="ARBA00022692"/>
    </source>
</evidence>
<evidence type="ECO:0000313" key="10">
    <source>
        <dbReference type="Proteomes" id="UP000008854"/>
    </source>
</evidence>
<dbReference type="Gene3D" id="2.130.10.130">
    <property type="entry name" value="Integrin alpha, N-terminal"/>
    <property type="match status" value="1"/>
</dbReference>
<feature type="signal peptide" evidence="8">
    <location>
        <begin position="1"/>
        <end position="16"/>
    </location>
</feature>
<evidence type="ECO:0000256" key="7">
    <source>
        <dbReference type="SAM" id="Phobius"/>
    </source>
</evidence>
<dbReference type="FunCoup" id="A0A3Q0KUC6">
    <property type="interactions" value="584"/>
</dbReference>
<dbReference type="InterPro" id="IPR024881">
    <property type="entry name" value="Tip"/>
</dbReference>
<sequence length="669" mass="73556">MLAELYLLLLFSLVNSDKNIILNNNPSDFYQQLNAWPDFQLAAFTDLNADRRMDIIFANGDGSKLFAVLQSDNKGFQSTSSILSSVKFSPPVEIIGNVLPKPVRGVATSDFNGDSRIDLLLVTGSSDGGPFDVYVAYGLSGENRGKFDSPKFLDTFTSQPLVCDLNSDMIADVYGEVSGHRVAYIGGNKLTKLSATYSGPSWSRLGYSAFGDINGDGVPDIVILVDNENRQQLQVILRTQSSIGSLPDVANAELIDLDPKLLSTPQSVLGLFVLNDFDYDGLIDLLLPVCRDAKCLDTSSINIYTFLLPGVLLYKRNSLKINKSHCFLYRSTIHNKNKYLFLCKSNLLWSPVNVIWEPSNVKENTMRWSLTSTPQIKSGLLTSSLIGPAVGDVNMDGKPDLGLGVTSWSENGQNMGVYPGVFVNKGLNSNGILTFQLTLVPGVQLPPDNSRLRQLAFFDQSDDSILDFFIVSLNSHDQPSAQLFLSTVDTDPYFLKVTVLNGLCSSADSCSDGKLPYGLTVPGISSNLNTEAAAGGRHLSAALLSSQSCCSALQVPFAIFGLGQFANYVEKLTISIPPSKELIRSRLLSFIVPKAQIVINPYPLDNPSAWTMKLFLQPLYNMKVLYIAITLLCICILLVIIIGILQWFEFREDRLEKQKESQRFHFDAM</sequence>
<feature type="chain" id="PRO_5018059942" evidence="8">
    <location>
        <begin position="17"/>
        <end position="669"/>
    </location>
</feature>
<evidence type="ECO:0000313" key="11">
    <source>
        <dbReference type="WBParaSite" id="Smp_194920.1"/>
    </source>
</evidence>
<dbReference type="InterPro" id="IPR057089">
    <property type="entry name" value="C2_TIP"/>
</dbReference>
<protein>
    <submittedName>
        <fullName evidence="11">T-cell immunomodulatory protein</fullName>
    </submittedName>
</protein>
<evidence type="ECO:0000259" key="9">
    <source>
        <dbReference type="Pfam" id="PF23122"/>
    </source>
</evidence>
<evidence type="ECO:0000256" key="5">
    <source>
        <dbReference type="ARBA" id="ARBA00023136"/>
    </source>
</evidence>